<dbReference type="InterPro" id="IPR027356">
    <property type="entry name" value="NPH3_dom"/>
</dbReference>
<evidence type="ECO:0000256" key="1">
    <source>
        <dbReference type="ARBA" id="ARBA00022786"/>
    </source>
</evidence>
<evidence type="ECO:0000313" key="5">
    <source>
        <dbReference type="EMBL" id="KAL2632385.1"/>
    </source>
</evidence>
<evidence type="ECO:0000256" key="3">
    <source>
        <dbReference type="SAM" id="MobiDB-lite"/>
    </source>
</evidence>
<dbReference type="Pfam" id="PF03000">
    <property type="entry name" value="NPH3"/>
    <property type="match status" value="1"/>
</dbReference>
<keyword evidence="2" id="KW-0175">Coiled coil</keyword>
<proteinExistence type="predicted"/>
<organism evidence="5 6">
    <name type="scientific">Riccia fluitans</name>
    <dbReference type="NCBI Taxonomy" id="41844"/>
    <lineage>
        <taxon>Eukaryota</taxon>
        <taxon>Viridiplantae</taxon>
        <taxon>Streptophyta</taxon>
        <taxon>Embryophyta</taxon>
        <taxon>Marchantiophyta</taxon>
        <taxon>Marchantiopsida</taxon>
        <taxon>Marchantiidae</taxon>
        <taxon>Marchantiales</taxon>
        <taxon>Ricciaceae</taxon>
        <taxon>Riccia</taxon>
    </lineage>
</organism>
<feature type="region of interest" description="Disordered" evidence="3">
    <location>
        <begin position="326"/>
        <end position="356"/>
    </location>
</feature>
<evidence type="ECO:0000256" key="2">
    <source>
        <dbReference type="SAM" id="Coils"/>
    </source>
</evidence>
<evidence type="ECO:0000313" key="6">
    <source>
        <dbReference type="Proteomes" id="UP001605036"/>
    </source>
</evidence>
<keyword evidence="1" id="KW-0833">Ubl conjugation pathway</keyword>
<comment type="caution">
    <text evidence="5">The sequence shown here is derived from an EMBL/GenBank/DDBJ whole genome shotgun (WGS) entry which is preliminary data.</text>
</comment>
<dbReference type="PANTHER" id="PTHR32370">
    <property type="entry name" value="OS12G0117600 PROTEIN"/>
    <property type="match status" value="1"/>
</dbReference>
<sequence length="770" mass="85553">MCNVQYQMCNVHLAELCSGEDTCTKLYELGAFKAVRDNQNCVRCRSDAAGQRDLPQREGEREEDRSRRLLKKTQRPGAASKKDRTGKEHIRYIWLAISVLLSSRVEVAATAVKNSSSTSGASSKMQKLTASPRLLEEVMSEMSAEKSGDSAVSTMSADLVQEKRPSSQSSCNLEVVVNREDVFRLRMKPLISRCGLLAILVKEANAMRPKDIEPGKSVLTVELDNFPGGAEAFELAVKFSYNEADITITVSNVATLRCVAEFLQMTDEYGKFNLLKKTESFLKHEVFWNWNDSLTVLKTCETFLAMAEKADIIQRCANALASRASLSPDSLSSPSFSSDLGTSSSSNSSRSSSQSPITGTWWFHDFSSLSVYLMERVVRALIKNGIDHKNLAKFLLHYVRSSIPALNFGAYGVFGSTHLSPGGSGRSTVGEEGEVSQKQTVRVQRDVIETVVELLSCLQPKAASCRSLFSLLRVAVALSASKPCRKKLEKMIGVQLDKATLDNILVPALPRRSSSLYDVDLIVRLAEYFLQDQAETLSTMGSVNFDRRSELEMSACEEVSSPVRTALLRVGELIDKFLAEVAADSQLKPSRFRTLAEVLPDTARSSSDGLYRAVEIFLEAHPNLTITEATGLCKVINLQKLGVEACKRVAQNTKFPASFILQVVLVHQNQLRSVMDGCIPKDLQDMKYCKPSKESYSVGKDGRLNRQSLVVHLECSNFEFMVRQNQELKSNLKKIHSRVSELESTYKRLRLEMGRLFKAKRRSKDVSVTP</sequence>
<protein>
    <recommendedName>
        <fullName evidence="4">NPH3 domain-containing protein</fullName>
    </recommendedName>
</protein>
<evidence type="ECO:0000259" key="4">
    <source>
        <dbReference type="PROSITE" id="PS51649"/>
    </source>
</evidence>
<dbReference type="PROSITE" id="PS51649">
    <property type="entry name" value="NPH3"/>
    <property type="match status" value="1"/>
</dbReference>
<feature type="compositionally biased region" description="Basic and acidic residues" evidence="3">
    <location>
        <begin position="54"/>
        <end position="67"/>
    </location>
</feature>
<feature type="domain" description="NPH3" evidence="4">
    <location>
        <begin position="360"/>
        <end position="670"/>
    </location>
</feature>
<dbReference type="Proteomes" id="UP001605036">
    <property type="component" value="Unassembled WGS sequence"/>
</dbReference>
<reference evidence="5 6" key="1">
    <citation type="submission" date="2024-09" db="EMBL/GenBank/DDBJ databases">
        <title>Chromosome-scale assembly of Riccia fluitans.</title>
        <authorList>
            <person name="Paukszto L."/>
            <person name="Sawicki J."/>
            <person name="Karawczyk K."/>
            <person name="Piernik-Szablinska J."/>
            <person name="Szczecinska M."/>
            <person name="Mazdziarz M."/>
        </authorList>
    </citation>
    <scope>NUCLEOTIDE SEQUENCE [LARGE SCALE GENOMIC DNA]</scope>
    <source>
        <strain evidence="5">Rf_01</strain>
        <tissue evidence="5">Aerial parts of the thallus</tissue>
    </source>
</reference>
<dbReference type="EMBL" id="JBHFFA010000004">
    <property type="protein sequence ID" value="KAL2632385.1"/>
    <property type="molecule type" value="Genomic_DNA"/>
</dbReference>
<name>A0ABD1YP15_9MARC</name>
<accession>A0ABD1YP15</accession>
<dbReference type="AlphaFoldDB" id="A0ABD1YP15"/>
<dbReference type="InterPro" id="IPR043454">
    <property type="entry name" value="NPH3/RPT2-like"/>
</dbReference>
<feature type="compositionally biased region" description="Low complexity" evidence="3">
    <location>
        <begin position="326"/>
        <end position="355"/>
    </location>
</feature>
<feature type="coiled-coil region" evidence="2">
    <location>
        <begin position="725"/>
        <end position="752"/>
    </location>
</feature>
<feature type="region of interest" description="Disordered" evidence="3">
    <location>
        <begin position="48"/>
        <end position="84"/>
    </location>
</feature>
<gene>
    <name evidence="5" type="ORF">R1flu_017071</name>
</gene>
<keyword evidence="6" id="KW-1185">Reference proteome</keyword>